<dbReference type="InterPro" id="IPR018490">
    <property type="entry name" value="cNMP-bd_dom_sf"/>
</dbReference>
<organism evidence="2 3">
    <name type="scientific">Hyunsoonleella pacifica</name>
    <dbReference type="NCBI Taxonomy" id="1080224"/>
    <lineage>
        <taxon>Bacteria</taxon>
        <taxon>Pseudomonadati</taxon>
        <taxon>Bacteroidota</taxon>
        <taxon>Flavobacteriia</taxon>
        <taxon>Flavobacteriales</taxon>
        <taxon>Flavobacteriaceae</taxon>
    </lineage>
</organism>
<dbReference type="AlphaFoldDB" id="A0A4Q9FTG6"/>
<reference evidence="2 3" key="1">
    <citation type="journal article" date="2015" name="Int. J. Syst. Evol. Microbiol.">
        <title>Hyunsoonleella pacifica sp. nov., isolated from seawater of South Pacific Gyre.</title>
        <authorList>
            <person name="Gao X."/>
            <person name="Zhang Z."/>
            <person name="Dai X."/>
            <person name="Zhang X.H."/>
        </authorList>
    </citation>
    <scope>NUCLEOTIDE SEQUENCE [LARGE SCALE GENOMIC DNA]</scope>
    <source>
        <strain evidence="2 3">SW033</strain>
    </source>
</reference>
<keyword evidence="3" id="KW-1185">Reference proteome</keyword>
<dbReference type="OrthoDB" id="663011at2"/>
<protein>
    <submittedName>
        <fullName evidence="2">Crp/Fnr family transcriptional regulator</fullName>
    </submittedName>
</protein>
<dbReference type="SUPFAM" id="SSF51206">
    <property type="entry name" value="cAMP-binding domain-like"/>
    <property type="match status" value="1"/>
</dbReference>
<dbReference type="InterPro" id="IPR000595">
    <property type="entry name" value="cNMP-bd_dom"/>
</dbReference>
<feature type="domain" description="Cyclic nucleotide-binding" evidence="1">
    <location>
        <begin position="31"/>
        <end position="117"/>
    </location>
</feature>
<evidence type="ECO:0000313" key="2">
    <source>
        <dbReference type="EMBL" id="TBN19076.1"/>
    </source>
</evidence>
<gene>
    <name evidence="2" type="ORF">EYD46_03140</name>
</gene>
<name>A0A4Q9FTG6_9FLAO</name>
<proteinExistence type="predicted"/>
<dbReference type="RefSeq" id="WP_130935590.1">
    <property type="nucleotide sequence ID" value="NZ_BMEE01000001.1"/>
</dbReference>
<dbReference type="Gene3D" id="2.60.120.10">
    <property type="entry name" value="Jelly Rolls"/>
    <property type="match status" value="1"/>
</dbReference>
<comment type="caution">
    <text evidence="2">The sequence shown here is derived from an EMBL/GenBank/DDBJ whole genome shotgun (WGS) entry which is preliminary data.</text>
</comment>
<evidence type="ECO:0000313" key="3">
    <source>
        <dbReference type="Proteomes" id="UP000292372"/>
    </source>
</evidence>
<dbReference type="InterPro" id="IPR014710">
    <property type="entry name" value="RmlC-like_jellyroll"/>
</dbReference>
<sequence>MKQLKKHIEQTLLLTPAEWKSIEECCEYIALKKNEIFIPLNTVFNKEVFVENGIARAFLIDQDGNEKSVAFFKENEFITTNALRTKNGRSNYTFQVLTQASLILLDSKKFQCLLNENNKLTQLVKAVKEKENNRLAKRDECLLQVRALDKYKKFQSCYPNIDAKIANHYIASYLGITAVSLSRIRKKLK</sequence>
<dbReference type="Proteomes" id="UP000292372">
    <property type="component" value="Unassembled WGS sequence"/>
</dbReference>
<dbReference type="EMBL" id="SIRS01000001">
    <property type="protein sequence ID" value="TBN19076.1"/>
    <property type="molecule type" value="Genomic_DNA"/>
</dbReference>
<evidence type="ECO:0000259" key="1">
    <source>
        <dbReference type="Pfam" id="PF00027"/>
    </source>
</evidence>
<accession>A0A4Q9FTG6</accession>
<dbReference type="Pfam" id="PF00027">
    <property type="entry name" value="cNMP_binding"/>
    <property type="match status" value="1"/>
</dbReference>